<keyword evidence="2" id="KW-0808">Transferase</keyword>
<dbReference type="EMBL" id="SWBP01000001">
    <property type="protein sequence ID" value="TKC00492.1"/>
    <property type="molecule type" value="Genomic_DNA"/>
</dbReference>
<dbReference type="SUPFAM" id="SSF53613">
    <property type="entry name" value="Ribokinase-like"/>
    <property type="match status" value="1"/>
</dbReference>
<accession>A0A4U1C580</accession>
<dbReference type="InterPro" id="IPR029056">
    <property type="entry name" value="Ribokinase-like"/>
</dbReference>
<evidence type="ECO:0000313" key="6">
    <source>
        <dbReference type="Proteomes" id="UP000308181"/>
    </source>
</evidence>
<dbReference type="Gene3D" id="3.40.1190.20">
    <property type="match status" value="1"/>
</dbReference>
<dbReference type="InterPro" id="IPR011611">
    <property type="entry name" value="PfkB_dom"/>
</dbReference>
<dbReference type="OrthoDB" id="9813569at2"/>
<dbReference type="CDD" id="cd01166">
    <property type="entry name" value="KdgK"/>
    <property type="match status" value="1"/>
</dbReference>
<evidence type="ECO:0000259" key="4">
    <source>
        <dbReference type="Pfam" id="PF00294"/>
    </source>
</evidence>
<comment type="similarity">
    <text evidence="1">Belongs to the carbohydrate kinase PfkB family.</text>
</comment>
<comment type="caution">
    <text evidence="5">The sequence shown here is derived from an EMBL/GenBank/DDBJ whole genome shotgun (WGS) entry which is preliminary data.</text>
</comment>
<keyword evidence="3 5" id="KW-0418">Kinase</keyword>
<keyword evidence="6" id="KW-1185">Reference proteome</keyword>
<evidence type="ECO:0000256" key="2">
    <source>
        <dbReference type="ARBA" id="ARBA00022679"/>
    </source>
</evidence>
<dbReference type="InterPro" id="IPR052700">
    <property type="entry name" value="Carb_kinase_PfkB-like"/>
</dbReference>
<evidence type="ECO:0000313" key="5">
    <source>
        <dbReference type="EMBL" id="TKC00492.1"/>
    </source>
</evidence>
<dbReference type="Pfam" id="PF00294">
    <property type="entry name" value="PfkB"/>
    <property type="match status" value="1"/>
</dbReference>
<dbReference type="AlphaFoldDB" id="A0A4U1C580"/>
<dbReference type="RefSeq" id="WP_136824701.1">
    <property type="nucleotide sequence ID" value="NZ_SWBP01000001.1"/>
</dbReference>
<dbReference type="PANTHER" id="PTHR43320">
    <property type="entry name" value="SUGAR KINASE"/>
    <property type="match status" value="1"/>
</dbReference>
<evidence type="ECO:0000256" key="3">
    <source>
        <dbReference type="ARBA" id="ARBA00022777"/>
    </source>
</evidence>
<evidence type="ECO:0000256" key="1">
    <source>
        <dbReference type="ARBA" id="ARBA00010688"/>
    </source>
</evidence>
<dbReference type="Proteomes" id="UP000308181">
    <property type="component" value="Unassembled WGS sequence"/>
</dbReference>
<reference evidence="5 6" key="1">
    <citation type="submission" date="2019-04" db="EMBL/GenBank/DDBJ databases">
        <title>Pedobacter sp. AR-3-17 sp. nov., isolated from Arctic soil.</title>
        <authorList>
            <person name="Dahal R.H."/>
            <person name="Kim D.-U."/>
        </authorList>
    </citation>
    <scope>NUCLEOTIDE SEQUENCE [LARGE SCALE GENOMIC DNA]</scope>
    <source>
        <strain evidence="5 6">AR-3-17</strain>
    </source>
</reference>
<name>A0A4U1C580_9SPHI</name>
<dbReference type="GO" id="GO:0016301">
    <property type="term" value="F:kinase activity"/>
    <property type="evidence" value="ECO:0007669"/>
    <property type="project" value="UniProtKB-KW"/>
</dbReference>
<sequence length="339" mass="37673">MKKVLCFGELLLRISPSPADDLLSENNPFTLYMGGAEANAATALAGWNVPVKYCTVLPDNFMSRHVLDYLEYKGIFTSAILFAGKRIGVYYLERGADLKGSMVYDREHSSFSELKRGMIDWDKVLRDVSWFNFTAISPALNENVADVCLEACEAAAQKGITISCDLNYRARLWKYGKEPIEIMPKLAAYCDVLMGNIWSANSLLGTSIDENIHAKGNRKDYLAHAEATAKELIQKFPKCKTVANTFRFDSDSNLLNYYTALFTQGKSYHSPELSCEGVVDRSGSGDCFMGGLIYGFYNQHQAQEIVDYATAAAFGKLQEQGDATTQDVLTVKKGNIDHK</sequence>
<dbReference type="PANTHER" id="PTHR43320:SF2">
    <property type="entry name" value="2-DEHYDRO-3-DEOXYGLUCONOKINASE_2-DEHYDRO-3-DEOXYGALACTONOKINASE"/>
    <property type="match status" value="1"/>
</dbReference>
<gene>
    <name evidence="5" type="ORF">FA046_02090</name>
</gene>
<organism evidence="5 6">
    <name type="scientific">Pedobacter cryophilus</name>
    <dbReference type="NCBI Taxonomy" id="2571271"/>
    <lineage>
        <taxon>Bacteria</taxon>
        <taxon>Pseudomonadati</taxon>
        <taxon>Bacteroidota</taxon>
        <taxon>Sphingobacteriia</taxon>
        <taxon>Sphingobacteriales</taxon>
        <taxon>Sphingobacteriaceae</taxon>
        <taxon>Pedobacter</taxon>
    </lineage>
</organism>
<protein>
    <submittedName>
        <fullName evidence="5">Sugar kinase</fullName>
    </submittedName>
</protein>
<feature type="domain" description="Carbohydrate kinase PfkB" evidence="4">
    <location>
        <begin position="1"/>
        <end position="324"/>
    </location>
</feature>
<proteinExistence type="inferred from homology"/>